<dbReference type="AlphaFoldDB" id="A0AA36UL28"/>
<evidence type="ECO:0000313" key="2">
    <source>
        <dbReference type="Proteomes" id="UP000004982"/>
    </source>
</evidence>
<dbReference type="Proteomes" id="UP000004982">
    <property type="component" value="Unassembled WGS sequence"/>
</dbReference>
<accession>A0AA36UL28</accession>
<evidence type="ECO:0000313" key="1">
    <source>
        <dbReference type="EMBL" id="EGQ77526.1"/>
    </source>
</evidence>
<sequence length="43" mass="4897">MTFISGCCFIGTYHNKNTPCSQVLQPLVTVKVPDFDWFTCLKI</sequence>
<protein>
    <submittedName>
        <fullName evidence="1">Uncharacterized protein</fullName>
    </submittedName>
</protein>
<dbReference type="EMBL" id="AFQE01000044">
    <property type="protein sequence ID" value="EGQ77526.1"/>
    <property type="molecule type" value="Genomic_DNA"/>
</dbReference>
<reference evidence="1 2" key="1">
    <citation type="submission" date="2011-05" db="EMBL/GenBank/DDBJ databases">
        <authorList>
            <person name="Muzny D."/>
            <person name="Qin X."/>
            <person name="Deng J."/>
            <person name="Jiang H."/>
            <person name="Liu Y."/>
            <person name="Qu J."/>
            <person name="Song X.-Z."/>
            <person name="Zhang L."/>
            <person name="Thornton R."/>
            <person name="Coyle M."/>
            <person name="Francisco L."/>
            <person name="Jackson L."/>
            <person name="Javaid M."/>
            <person name="Korchina V."/>
            <person name="Kovar C."/>
            <person name="Mata R."/>
            <person name="Mathew T."/>
            <person name="Ngo R."/>
            <person name="Nguyen L."/>
            <person name="Nguyen N."/>
            <person name="Okwuonu G."/>
            <person name="Ongeri F."/>
            <person name="Pham C."/>
            <person name="Simmons D."/>
            <person name="Wilczek-Boney K."/>
            <person name="Hale W."/>
            <person name="Jakkamsetti A."/>
            <person name="Pham P."/>
            <person name="Ruth R."/>
            <person name="San Lucas F."/>
            <person name="Warren J."/>
            <person name="Zhang J."/>
            <person name="Zhao Z."/>
            <person name="Zhou C."/>
            <person name="Zhu D."/>
            <person name="Lee S."/>
            <person name="Bess C."/>
            <person name="Blankenburg K."/>
            <person name="Forbes L."/>
            <person name="Fu Q."/>
            <person name="Gubbala S."/>
            <person name="Hirani K."/>
            <person name="Jayaseelan J.C."/>
            <person name="Lara F."/>
            <person name="Munidasa M."/>
            <person name="Palculict T."/>
            <person name="Patil S."/>
            <person name="Pu L.-L."/>
            <person name="Saada N."/>
            <person name="Tang L."/>
            <person name="Weissenberger G."/>
            <person name="Zhu Y."/>
            <person name="Hemphill L."/>
            <person name="Shang Y."/>
            <person name="Youmans B."/>
            <person name="Ayvaz T."/>
            <person name="Ross M."/>
            <person name="Santibanez J."/>
            <person name="Aqrawi P."/>
            <person name="Gross S."/>
            <person name="Joshi V."/>
            <person name="Fowler G."/>
            <person name="Nazareth L."/>
            <person name="Reid J."/>
            <person name="Worley K."/>
            <person name="Petrosino J."/>
            <person name="Highlander S."/>
            <person name="Gibbs R."/>
        </authorList>
    </citation>
    <scope>NUCLEOTIDE SEQUENCE [LARGE SCALE GENOMIC DNA]</scope>
    <source>
        <strain evidence="1 2">ATCC 33926</strain>
    </source>
</reference>
<organism evidence="1 2">
    <name type="scientific">Neisseria macacae ATCC 33926</name>
    <dbReference type="NCBI Taxonomy" id="997348"/>
    <lineage>
        <taxon>Bacteria</taxon>
        <taxon>Pseudomonadati</taxon>
        <taxon>Pseudomonadota</taxon>
        <taxon>Betaproteobacteria</taxon>
        <taxon>Neisseriales</taxon>
        <taxon>Neisseriaceae</taxon>
        <taxon>Neisseria</taxon>
    </lineage>
</organism>
<comment type="caution">
    <text evidence="1">The sequence shown here is derived from an EMBL/GenBank/DDBJ whole genome shotgun (WGS) entry which is preliminary data.</text>
</comment>
<proteinExistence type="predicted"/>
<gene>
    <name evidence="1" type="ORF">HMPREF9418_0948</name>
</gene>
<name>A0AA36UL28_9NEIS</name>